<feature type="transmembrane region" description="Helical" evidence="2">
    <location>
        <begin position="65"/>
        <end position="84"/>
    </location>
</feature>
<gene>
    <name evidence="3" type="ORF">40AC_40</name>
</gene>
<evidence type="ECO:0000313" key="4">
    <source>
        <dbReference type="Proteomes" id="UP000201360"/>
    </source>
</evidence>
<feature type="compositionally biased region" description="Polar residues" evidence="1">
    <location>
        <begin position="10"/>
        <end position="24"/>
    </location>
</feature>
<name>W8E8Z7_9CAUD</name>
<dbReference type="Proteomes" id="UP000201360">
    <property type="component" value="Segment"/>
</dbReference>
<dbReference type="EMBL" id="KJ192196">
    <property type="protein sequence ID" value="AHJ86404.1"/>
    <property type="molecule type" value="Genomic_DNA"/>
</dbReference>
<keyword evidence="2" id="KW-0472">Membrane</keyword>
<dbReference type="RefSeq" id="YP_009009874.1">
    <property type="nucleotide sequence ID" value="NC_023607.1"/>
</dbReference>
<organism evidence="3 4">
    <name type="scientific">Mycobacterium phage 40AC</name>
    <dbReference type="NCBI Taxonomy" id="1458717"/>
    <lineage>
        <taxon>Viruses</taxon>
        <taxon>Duplodnaviria</taxon>
        <taxon>Heunggongvirae</taxon>
        <taxon>Uroviricota</taxon>
        <taxon>Caudoviricetes</taxon>
        <taxon>Santafevirus</taxon>
        <taxon>Santafevirus sf40AC</taxon>
    </lineage>
</organism>
<reference evidence="3 4" key="1">
    <citation type="journal article" date="2014" name="Genome Announc.">
        <title>Complete genome sequences of nine mycobacteriophages.</title>
        <authorList>
            <person name="Franceschelli J.J."/>
            <person name="Suarez C.A."/>
            <person name="Teran L."/>
            <person name="Raya R.R."/>
            <person name="Morbidoni H.R."/>
        </authorList>
    </citation>
    <scope>NUCLEOTIDE SEQUENCE [LARGE SCALE GENOMIC DNA]</scope>
</reference>
<dbReference type="KEGG" id="vg:18506276"/>
<feature type="transmembrane region" description="Helical" evidence="2">
    <location>
        <begin position="38"/>
        <end position="59"/>
    </location>
</feature>
<protein>
    <submittedName>
        <fullName evidence="3">Uncharacterized protein</fullName>
    </submittedName>
</protein>
<keyword evidence="4" id="KW-1185">Reference proteome</keyword>
<evidence type="ECO:0000256" key="2">
    <source>
        <dbReference type="SAM" id="Phobius"/>
    </source>
</evidence>
<accession>W8E8Z7</accession>
<keyword evidence="2" id="KW-0812">Transmembrane</keyword>
<evidence type="ECO:0000313" key="3">
    <source>
        <dbReference type="EMBL" id="AHJ86404.1"/>
    </source>
</evidence>
<keyword evidence="2" id="KW-1133">Transmembrane helix</keyword>
<dbReference type="OrthoDB" id="25919at10239"/>
<feature type="region of interest" description="Disordered" evidence="1">
    <location>
        <begin position="1"/>
        <end position="32"/>
    </location>
</feature>
<evidence type="ECO:0000256" key="1">
    <source>
        <dbReference type="SAM" id="MobiDB-lite"/>
    </source>
</evidence>
<proteinExistence type="predicted"/>
<sequence>MESSNDRGVVNQQQPHWDQASGWQPNPPLPQKRSPNPLFTVLAFLSALPTVFFLMAFVAGDGTNVISLGVFLWCAMWTWVWVAMARRYR</sequence>